<dbReference type="Proteomes" id="UP001203423">
    <property type="component" value="Unassembled WGS sequence"/>
</dbReference>
<keyword evidence="3" id="KW-1185">Reference proteome</keyword>
<comment type="caution">
    <text evidence="2">The sequence shown here is derived from an EMBL/GenBank/DDBJ whole genome shotgun (WGS) entry which is preliminary data.</text>
</comment>
<accession>A0ABT0LAS7</accession>
<keyword evidence="1" id="KW-0812">Transmembrane</keyword>
<keyword evidence="1" id="KW-1133">Transmembrane helix</keyword>
<evidence type="ECO:0000313" key="3">
    <source>
        <dbReference type="Proteomes" id="UP001203423"/>
    </source>
</evidence>
<reference evidence="2 3" key="1">
    <citation type="submission" date="2022-01" db="EMBL/GenBank/DDBJ databases">
        <title>Whole genome-based taxonomy of the Shewanellaceae.</title>
        <authorList>
            <person name="Martin-Rodriguez A.J."/>
        </authorList>
    </citation>
    <scope>NUCLEOTIDE SEQUENCE [LARGE SCALE GENOMIC DNA]</scope>
    <source>
        <strain evidence="2 3">DSM 17177</strain>
    </source>
</reference>
<dbReference type="EMBL" id="JAKIKS010000031">
    <property type="protein sequence ID" value="MCL1124808.1"/>
    <property type="molecule type" value="Genomic_DNA"/>
</dbReference>
<evidence type="ECO:0000256" key="1">
    <source>
        <dbReference type="SAM" id="Phobius"/>
    </source>
</evidence>
<proteinExistence type="predicted"/>
<gene>
    <name evidence="2" type="ORF">L2764_10070</name>
</gene>
<name>A0ABT0LAS7_9GAMM</name>
<dbReference type="RefSeq" id="WP_248940082.1">
    <property type="nucleotide sequence ID" value="NZ_JAKIKS010000031.1"/>
</dbReference>
<feature type="transmembrane region" description="Helical" evidence="1">
    <location>
        <begin position="17"/>
        <end position="43"/>
    </location>
</feature>
<keyword evidence="1" id="KW-0472">Membrane</keyword>
<evidence type="ECO:0008006" key="4">
    <source>
        <dbReference type="Google" id="ProtNLM"/>
    </source>
</evidence>
<sequence>MIDKITNLSADDAIVDIFYLLACGVVGAIVFFDAWAWIVNMLVKL</sequence>
<organism evidence="2 3">
    <name type="scientific">Shewanella surugensis</name>
    <dbReference type="NCBI Taxonomy" id="212020"/>
    <lineage>
        <taxon>Bacteria</taxon>
        <taxon>Pseudomonadati</taxon>
        <taxon>Pseudomonadota</taxon>
        <taxon>Gammaproteobacteria</taxon>
        <taxon>Alteromonadales</taxon>
        <taxon>Shewanellaceae</taxon>
        <taxon>Shewanella</taxon>
    </lineage>
</organism>
<protein>
    <recommendedName>
        <fullName evidence="4">TMhelix containing protein</fullName>
    </recommendedName>
</protein>
<evidence type="ECO:0000313" key="2">
    <source>
        <dbReference type="EMBL" id="MCL1124808.1"/>
    </source>
</evidence>